<evidence type="ECO:0000313" key="4">
    <source>
        <dbReference type="Proteomes" id="UP001208690"/>
    </source>
</evidence>
<keyword evidence="1" id="KW-0732">Signal</keyword>
<protein>
    <submittedName>
        <fullName evidence="3">YceI family protein</fullName>
    </submittedName>
</protein>
<organism evidence="3 4">
    <name type="scientific">Roseobacter sinensis</name>
    <dbReference type="NCBI Taxonomy" id="2931391"/>
    <lineage>
        <taxon>Bacteria</taxon>
        <taxon>Pseudomonadati</taxon>
        <taxon>Pseudomonadota</taxon>
        <taxon>Alphaproteobacteria</taxon>
        <taxon>Rhodobacterales</taxon>
        <taxon>Roseobacteraceae</taxon>
        <taxon>Roseobacter</taxon>
    </lineage>
</organism>
<dbReference type="Gene3D" id="2.40.128.110">
    <property type="entry name" value="Lipid/polyisoprenoid-binding, YceI-like"/>
    <property type="match status" value="1"/>
</dbReference>
<feature type="signal peptide" evidence="1">
    <location>
        <begin position="1"/>
        <end position="21"/>
    </location>
</feature>
<feature type="domain" description="Lipid/polyisoprenoid-binding YceI-like" evidence="2">
    <location>
        <begin position="25"/>
        <end position="192"/>
    </location>
</feature>
<dbReference type="InterPro" id="IPR007372">
    <property type="entry name" value="Lipid/polyisoprenoid-bd_YceI"/>
</dbReference>
<dbReference type="Pfam" id="PF04264">
    <property type="entry name" value="YceI"/>
    <property type="match status" value="1"/>
</dbReference>
<dbReference type="PANTHER" id="PTHR34406">
    <property type="entry name" value="PROTEIN YCEI"/>
    <property type="match status" value="1"/>
</dbReference>
<dbReference type="SMART" id="SM00867">
    <property type="entry name" value="YceI"/>
    <property type="match status" value="1"/>
</dbReference>
<dbReference type="SUPFAM" id="SSF101874">
    <property type="entry name" value="YceI-like"/>
    <property type="match status" value="1"/>
</dbReference>
<proteinExistence type="predicted"/>
<dbReference type="PANTHER" id="PTHR34406:SF1">
    <property type="entry name" value="PROTEIN YCEI"/>
    <property type="match status" value="1"/>
</dbReference>
<evidence type="ECO:0000313" key="3">
    <source>
        <dbReference type="EMBL" id="MCV3272320.1"/>
    </source>
</evidence>
<dbReference type="InterPro" id="IPR036761">
    <property type="entry name" value="TTHA0802/YceI-like_sf"/>
</dbReference>
<dbReference type="RefSeq" id="WP_263844646.1">
    <property type="nucleotide sequence ID" value="NZ_JALIEB010000008.1"/>
</dbReference>
<dbReference type="Proteomes" id="UP001208690">
    <property type="component" value="Unassembled WGS sequence"/>
</dbReference>
<comment type="caution">
    <text evidence="3">The sequence shown here is derived from an EMBL/GenBank/DDBJ whole genome shotgun (WGS) entry which is preliminary data.</text>
</comment>
<accession>A0ABT3BFF0</accession>
<dbReference type="EMBL" id="JALIEB010000008">
    <property type="protein sequence ID" value="MCV3272320.1"/>
    <property type="molecule type" value="Genomic_DNA"/>
</dbReference>
<feature type="chain" id="PRO_5045406459" evidence="1">
    <location>
        <begin position="22"/>
        <end position="195"/>
    </location>
</feature>
<keyword evidence="4" id="KW-1185">Reference proteome</keyword>
<reference evidence="3 4" key="1">
    <citation type="submission" date="2022-04" db="EMBL/GenBank/DDBJ databases">
        <title>Roseobacter sp. WL0113 is a bacterium isolated from neritic sediment.</title>
        <authorList>
            <person name="Wang L."/>
            <person name="He W."/>
            <person name="Zhang D.-F."/>
        </authorList>
    </citation>
    <scope>NUCLEOTIDE SEQUENCE [LARGE SCALE GENOMIC DNA]</scope>
    <source>
        <strain evidence="3 4">WL0113</strain>
    </source>
</reference>
<name>A0ABT3BFF0_9RHOB</name>
<evidence type="ECO:0000259" key="2">
    <source>
        <dbReference type="SMART" id="SM00867"/>
    </source>
</evidence>
<evidence type="ECO:0000256" key="1">
    <source>
        <dbReference type="SAM" id="SignalP"/>
    </source>
</evidence>
<gene>
    <name evidence="3" type="ORF">MUB52_12855</name>
</gene>
<sequence>MIRIFLAIVAMLGAVSSAARADMAQYTLDPTHTAVYFTVDHIGFAKTLGIFTEIEGRFSYDVDTQDLGDVAVTIQSASVNTFNEARDGHVRNQDFLHVSEHPQITFVASGGTPTDDTSGTVTGDLTILGVTVPVTLDVTLNKVADYPFGHQKEVLGLSMKTTINRSDFGMDYAVANGLVGDEVAINIETEAIRAE</sequence>